<evidence type="ECO:0000313" key="1">
    <source>
        <dbReference type="Proteomes" id="UP000095282"/>
    </source>
</evidence>
<dbReference type="eggNOG" id="ENOG502THKT">
    <property type="taxonomic scope" value="Eukaryota"/>
</dbReference>
<proteinExistence type="predicted"/>
<name>A0A1I7UEA4_9PELO</name>
<reference evidence="2" key="1">
    <citation type="submission" date="2016-11" db="UniProtKB">
        <authorList>
            <consortium name="WormBaseParasite"/>
        </authorList>
    </citation>
    <scope>IDENTIFICATION</scope>
</reference>
<sequence length="213" mass="24469">MTFLKTYPEIIDLTAVGEDSSIVLDGLLTGNRRFTASVPLKTAAEILHVATELKLVNLIRIMEKDLVEQPPKSMKQSVDSLNLSLEFELKEAVEKLVNEIVFEFLNEEFLLYCKNSKALEMVFNRKNELVGQETLLAPLQAPPPPPSQGQLVPRIPQNPFIPKEMFIAAKQKFRIIMNRPMNSVKNGFAWVHAKRRQRERNDGFEEFLDFEHF</sequence>
<evidence type="ECO:0000313" key="2">
    <source>
        <dbReference type="WBParaSite" id="Csp11.Scaffold629.g8454.t1"/>
    </source>
</evidence>
<accession>A0A1I7UEA4</accession>
<organism evidence="1 2">
    <name type="scientific">Caenorhabditis tropicalis</name>
    <dbReference type="NCBI Taxonomy" id="1561998"/>
    <lineage>
        <taxon>Eukaryota</taxon>
        <taxon>Metazoa</taxon>
        <taxon>Ecdysozoa</taxon>
        <taxon>Nematoda</taxon>
        <taxon>Chromadorea</taxon>
        <taxon>Rhabditida</taxon>
        <taxon>Rhabditina</taxon>
        <taxon>Rhabditomorpha</taxon>
        <taxon>Rhabditoidea</taxon>
        <taxon>Rhabditidae</taxon>
        <taxon>Peloderinae</taxon>
        <taxon>Caenorhabditis</taxon>
    </lineage>
</organism>
<protein>
    <submittedName>
        <fullName evidence="2">LysR_substrate domain-containing protein</fullName>
    </submittedName>
</protein>
<keyword evidence="1" id="KW-1185">Reference proteome</keyword>
<dbReference type="Proteomes" id="UP000095282">
    <property type="component" value="Unplaced"/>
</dbReference>
<dbReference type="WBParaSite" id="Csp11.Scaffold629.g8454.t1">
    <property type="protein sequence ID" value="Csp11.Scaffold629.g8454.t1"/>
    <property type="gene ID" value="Csp11.Scaffold629.g8454"/>
</dbReference>
<dbReference type="AlphaFoldDB" id="A0A1I7UEA4"/>